<dbReference type="EMBL" id="QQZY01000002">
    <property type="protein sequence ID" value="RDI75214.1"/>
    <property type="molecule type" value="Genomic_DNA"/>
</dbReference>
<dbReference type="NCBIfam" id="NF003549">
    <property type="entry name" value="PRK05205.1-5"/>
    <property type="match status" value="1"/>
</dbReference>
<proteinExistence type="inferred from homology"/>
<dbReference type="Pfam" id="PF00156">
    <property type="entry name" value="Pribosyltran"/>
    <property type="match status" value="1"/>
</dbReference>
<keyword evidence="2 4" id="KW-0805">Transcription regulation</keyword>
<dbReference type="InterPro" id="IPR029057">
    <property type="entry name" value="PRTase-like"/>
</dbReference>
<dbReference type="OrthoDB" id="9802227at2"/>
<protein>
    <recommendedName>
        <fullName evidence="4">Bifunctional protein PyrR</fullName>
    </recommendedName>
    <domain>
        <recommendedName>
            <fullName evidence="4">Pyrimidine operon regulatory protein</fullName>
        </recommendedName>
    </domain>
    <domain>
        <recommendedName>
            <fullName evidence="4">Uracil phosphoribosyltransferase</fullName>
            <shortName evidence="4">UPRTase</shortName>
            <ecNumber evidence="4">2.4.2.9</ecNumber>
        </recommendedName>
    </domain>
</protein>
<evidence type="ECO:0000256" key="2">
    <source>
        <dbReference type="ARBA" id="ARBA00023015"/>
    </source>
</evidence>
<comment type="function">
    <text evidence="4">Regulates the transcription of the pyrimidine nucleotide (pyr) operon in response to exogenous pyrimidines.</text>
</comment>
<dbReference type="CDD" id="cd06223">
    <property type="entry name" value="PRTases_typeI"/>
    <property type="match status" value="1"/>
</dbReference>
<dbReference type="SUPFAM" id="SSF53271">
    <property type="entry name" value="PRTase-like"/>
    <property type="match status" value="1"/>
</dbReference>
<keyword evidence="7" id="KW-1185">Reference proteome</keyword>
<dbReference type="FunFam" id="3.40.50.2020:FF:000020">
    <property type="entry name" value="Bifunctional protein PyrR"/>
    <property type="match status" value="1"/>
</dbReference>
<comment type="function">
    <text evidence="4">Also displays a weak uracil phosphoribosyltransferase activity which is not physiologically significant.</text>
</comment>
<evidence type="ECO:0000256" key="4">
    <source>
        <dbReference type="HAMAP-Rule" id="MF_01219"/>
    </source>
</evidence>
<name>A0A7M2YZN1_9ACTN</name>
<dbReference type="AlphaFoldDB" id="A0A7M2YZN1"/>
<comment type="caution">
    <text evidence="6">The sequence shown here is derived from an EMBL/GenBank/DDBJ whole genome shotgun (WGS) entry which is preliminary data.</text>
</comment>
<dbReference type="PANTHER" id="PTHR11608">
    <property type="entry name" value="BIFUNCTIONAL PROTEIN PYRR"/>
    <property type="match status" value="1"/>
</dbReference>
<keyword evidence="4 6" id="KW-0328">Glycosyltransferase</keyword>
<keyword evidence="4 6" id="KW-0808">Transferase</keyword>
<reference evidence="7" key="2">
    <citation type="journal article" date="2019" name="MicrobiologyOpen">
        <title>High-quality draft genome sequence of Gaiella occulta isolated from a 150 meter deep mineral water borehole and comparison with the genome sequences of other deep-branching lineages of the phylum Actinobacteria.</title>
        <authorList>
            <person name="Severino R."/>
            <person name="Froufe H.J.C."/>
            <person name="Barroso C."/>
            <person name="Albuquerque L."/>
            <person name="Lobo-da-Cunha A."/>
            <person name="da Costa M.S."/>
            <person name="Egas C."/>
        </authorList>
    </citation>
    <scope>NUCLEOTIDE SEQUENCE [LARGE SCALE GENOMIC DNA]</scope>
    <source>
        <strain evidence="7">F2-233</strain>
    </source>
</reference>
<comment type="similarity">
    <text evidence="1 4">Belongs to the purine/pyrimidine phosphoribosyltransferase family. PyrR subfamily.</text>
</comment>
<organism evidence="6 7">
    <name type="scientific">Gaiella occulta</name>
    <dbReference type="NCBI Taxonomy" id="1002870"/>
    <lineage>
        <taxon>Bacteria</taxon>
        <taxon>Bacillati</taxon>
        <taxon>Actinomycetota</taxon>
        <taxon>Thermoleophilia</taxon>
        <taxon>Gaiellales</taxon>
        <taxon>Gaiellaceae</taxon>
        <taxon>Gaiella</taxon>
    </lineage>
</organism>
<feature type="short sequence motif" description="PRPP-binding" evidence="4">
    <location>
        <begin position="112"/>
        <end position="124"/>
    </location>
</feature>
<reference evidence="6 7" key="1">
    <citation type="submission" date="2018-07" db="EMBL/GenBank/DDBJ databases">
        <title>High-quality-draft genome sequence of Gaiella occulta.</title>
        <authorList>
            <person name="Severino R."/>
            <person name="Froufe H.J.C."/>
            <person name="Rainey F.A."/>
            <person name="Barroso C."/>
            <person name="Albuquerque L."/>
            <person name="Lobo-Da-Cunha A."/>
            <person name="Da Costa M.S."/>
            <person name="Egas C."/>
        </authorList>
    </citation>
    <scope>NUCLEOTIDE SEQUENCE [LARGE SCALE GENOMIC DNA]</scope>
    <source>
        <strain evidence="6 7">F2-233</strain>
    </source>
</reference>
<dbReference type="Proteomes" id="UP000254134">
    <property type="component" value="Unassembled WGS sequence"/>
</dbReference>
<evidence type="ECO:0000256" key="1">
    <source>
        <dbReference type="ARBA" id="ARBA00005565"/>
    </source>
</evidence>
<comment type="catalytic activity">
    <reaction evidence="4">
        <text>UMP + diphosphate = 5-phospho-alpha-D-ribose 1-diphosphate + uracil</text>
        <dbReference type="Rhea" id="RHEA:13017"/>
        <dbReference type="ChEBI" id="CHEBI:17568"/>
        <dbReference type="ChEBI" id="CHEBI:33019"/>
        <dbReference type="ChEBI" id="CHEBI:57865"/>
        <dbReference type="ChEBI" id="CHEBI:58017"/>
        <dbReference type="EC" id="2.4.2.9"/>
    </reaction>
</comment>
<dbReference type="GO" id="GO:0004845">
    <property type="term" value="F:uracil phosphoribosyltransferase activity"/>
    <property type="evidence" value="ECO:0007669"/>
    <property type="project" value="UniProtKB-UniRule"/>
</dbReference>
<evidence type="ECO:0000313" key="7">
    <source>
        <dbReference type="Proteomes" id="UP000254134"/>
    </source>
</evidence>
<dbReference type="PANTHER" id="PTHR11608:SF0">
    <property type="entry name" value="BIFUNCTIONAL PROTEIN PYRR"/>
    <property type="match status" value="1"/>
</dbReference>
<dbReference type="GO" id="GO:0006355">
    <property type="term" value="P:regulation of DNA-templated transcription"/>
    <property type="evidence" value="ECO:0007669"/>
    <property type="project" value="UniProtKB-UniRule"/>
</dbReference>
<evidence type="ECO:0000259" key="5">
    <source>
        <dbReference type="Pfam" id="PF00156"/>
    </source>
</evidence>
<dbReference type="InterPro" id="IPR023050">
    <property type="entry name" value="PyrR"/>
</dbReference>
<gene>
    <name evidence="4" type="primary">pyrR</name>
    <name evidence="6" type="ORF">Gocc_1012</name>
</gene>
<accession>A0A7M2YZN1</accession>
<sequence>MTTHLPSRPAPKELLDAEALSRTISRIAHELIERNDVLGEVALVGIHTRGVPLARRLRRLVAERSGVEVALGSVDITFHRDDVLVRAGGAPRHAQPVVRGTTLDFELEGKTVVLVDDVLFTGRTIRAAIDALLEYGRPARVQLAVLVDRGHRELPIRPDYVGKNLPTARAERVQVQLLEVDDVDRVLLLGRAEGNDG</sequence>
<dbReference type="HAMAP" id="MF_01219">
    <property type="entry name" value="PyrR"/>
    <property type="match status" value="1"/>
</dbReference>
<dbReference type="InterPro" id="IPR050137">
    <property type="entry name" value="PyrR_bifunctional"/>
</dbReference>
<feature type="domain" description="Phosphoribosyltransferase" evidence="5">
    <location>
        <begin position="12"/>
        <end position="166"/>
    </location>
</feature>
<dbReference type="InterPro" id="IPR000836">
    <property type="entry name" value="PRTase_dom"/>
</dbReference>
<dbReference type="RefSeq" id="WP_114795440.1">
    <property type="nucleotide sequence ID" value="NZ_QQZY01000002.1"/>
</dbReference>
<dbReference type="Gene3D" id="3.40.50.2020">
    <property type="match status" value="1"/>
</dbReference>
<keyword evidence="3 4" id="KW-0804">Transcription</keyword>
<evidence type="ECO:0000256" key="3">
    <source>
        <dbReference type="ARBA" id="ARBA00023163"/>
    </source>
</evidence>
<dbReference type="EC" id="2.4.2.9" evidence="4"/>
<dbReference type="NCBIfam" id="NF003545">
    <property type="entry name" value="PRK05205.1-1"/>
    <property type="match status" value="1"/>
</dbReference>
<evidence type="ECO:0000313" key="6">
    <source>
        <dbReference type="EMBL" id="RDI75214.1"/>
    </source>
</evidence>